<protein>
    <submittedName>
        <fullName evidence="2">DUF6182 family protein</fullName>
    </submittedName>
</protein>
<dbReference type="RefSeq" id="WP_279929931.1">
    <property type="nucleotide sequence ID" value="NZ_JARWBG010000024.1"/>
</dbReference>
<organism evidence="2 3">
    <name type="scientific">Streptomyces chengmaiensis</name>
    <dbReference type="NCBI Taxonomy" id="3040919"/>
    <lineage>
        <taxon>Bacteria</taxon>
        <taxon>Bacillati</taxon>
        <taxon>Actinomycetota</taxon>
        <taxon>Actinomycetes</taxon>
        <taxon>Kitasatosporales</taxon>
        <taxon>Streptomycetaceae</taxon>
        <taxon>Streptomyces</taxon>
    </lineage>
</organism>
<dbReference type="EMBL" id="JARWBG010000024">
    <property type="protein sequence ID" value="MDH2391177.1"/>
    <property type="molecule type" value="Genomic_DNA"/>
</dbReference>
<feature type="compositionally biased region" description="Polar residues" evidence="1">
    <location>
        <begin position="1"/>
        <end position="16"/>
    </location>
</feature>
<evidence type="ECO:0000313" key="2">
    <source>
        <dbReference type="EMBL" id="MDH2391177.1"/>
    </source>
</evidence>
<dbReference type="InterPro" id="IPR045754">
    <property type="entry name" value="DUF6182"/>
</dbReference>
<dbReference type="Pfam" id="PF19680">
    <property type="entry name" value="DUF6182"/>
    <property type="match status" value="1"/>
</dbReference>
<dbReference type="Proteomes" id="UP001223144">
    <property type="component" value="Unassembled WGS sequence"/>
</dbReference>
<name>A0ABT6HR21_9ACTN</name>
<keyword evidence="3" id="KW-1185">Reference proteome</keyword>
<gene>
    <name evidence="2" type="ORF">QCN29_20760</name>
</gene>
<proteinExistence type="predicted"/>
<comment type="caution">
    <text evidence="2">The sequence shown here is derived from an EMBL/GenBank/DDBJ whole genome shotgun (WGS) entry which is preliminary data.</text>
</comment>
<evidence type="ECO:0000313" key="3">
    <source>
        <dbReference type="Proteomes" id="UP001223144"/>
    </source>
</evidence>
<reference evidence="2 3" key="1">
    <citation type="submission" date="2023-04" db="EMBL/GenBank/DDBJ databases">
        <title>Streptomyces chengmaiensis sp. nov. isolated from the stem of mangrove plant in Hainan.</title>
        <authorList>
            <person name="Huang X."/>
            <person name="Zhou S."/>
            <person name="Chu X."/>
            <person name="Xie Y."/>
            <person name="Lin Y."/>
        </authorList>
    </citation>
    <scope>NUCLEOTIDE SEQUENCE [LARGE SCALE GENOMIC DNA]</scope>
    <source>
        <strain evidence="2 3">HNM0663</strain>
    </source>
</reference>
<sequence>MTSFHEPTALAQTVAQPTASLAPTATPTAASTTSAPPAPAATTAPAALAPVHPFSAAALLRSALDRVRNARPELADRLDLVDAQALSALRAGFRSAGAVDSQVLAVVVVGRLDLPSWVRETCAFALALAPEARDAWRRSFTRTVHLAGSPANLRERFTFDHVAGDGSMAWSGPAPGAATATLRRLLKTFEAGQELPARPAATVTVPDADTARPRRVAHRDLYIATAKVTVADALIHINHLLAEAVLDGLIAPGDRLTLRFVPRLTGLAAPFAMLRVDTDVHRPDQLQAYAGLTTEV</sequence>
<evidence type="ECO:0000256" key="1">
    <source>
        <dbReference type="SAM" id="MobiDB-lite"/>
    </source>
</evidence>
<feature type="compositionally biased region" description="Low complexity" evidence="1">
    <location>
        <begin position="17"/>
        <end position="43"/>
    </location>
</feature>
<feature type="region of interest" description="Disordered" evidence="1">
    <location>
        <begin position="1"/>
        <end position="43"/>
    </location>
</feature>
<accession>A0ABT6HR21</accession>